<dbReference type="EMBL" id="JAUSVK010000001">
    <property type="protein sequence ID" value="MDQ0395551.1"/>
    <property type="molecule type" value="Genomic_DNA"/>
</dbReference>
<proteinExistence type="inferred from homology"/>
<dbReference type="Pfam" id="PF00370">
    <property type="entry name" value="FGGY_N"/>
    <property type="match status" value="1"/>
</dbReference>
<evidence type="ECO:0000256" key="4">
    <source>
        <dbReference type="RuleBase" id="RU003733"/>
    </source>
</evidence>
<comment type="similarity">
    <text evidence="1 4">Belongs to the FGGY kinase family.</text>
</comment>
<dbReference type="Pfam" id="PF02782">
    <property type="entry name" value="FGGY_C"/>
    <property type="match status" value="1"/>
</dbReference>
<gene>
    <name evidence="7" type="ORF">J3R73_005343</name>
</gene>
<dbReference type="PIRSF" id="PIRSF000538">
    <property type="entry name" value="GlpK"/>
    <property type="match status" value="1"/>
</dbReference>
<dbReference type="PROSITE" id="PS00445">
    <property type="entry name" value="FGGY_KINASES_2"/>
    <property type="match status" value="1"/>
</dbReference>
<evidence type="ECO:0000256" key="2">
    <source>
        <dbReference type="ARBA" id="ARBA00022679"/>
    </source>
</evidence>
<accession>A0ABU0FM54</accession>
<feature type="domain" description="Carbohydrate kinase FGGY C-terminal" evidence="6">
    <location>
        <begin position="288"/>
        <end position="456"/>
    </location>
</feature>
<organism evidence="7 8">
    <name type="scientific">Labrys monachus</name>
    <dbReference type="NCBI Taxonomy" id="217067"/>
    <lineage>
        <taxon>Bacteria</taxon>
        <taxon>Pseudomonadati</taxon>
        <taxon>Pseudomonadota</taxon>
        <taxon>Alphaproteobacteria</taxon>
        <taxon>Hyphomicrobiales</taxon>
        <taxon>Xanthobacteraceae</taxon>
        <taxon>Labrys</taxon>
    </lineage>
</organism>
<evidence type="ECO:0000256" key="3">
    <source>
        <dbReference type="ARBA" id="ARBA00022777"/>
    </source>
</evidence>
<dbReference type="InterPro" id="IPR018483">
    <property type="entry name" value="Carb_kinase_FGGY_CS"/>
</dbReference>
<dbReference type="SUPFAM" id="SSF53067">
    <property type="entry name" value="Actin-like ATPase domain"/>
    <property type="match status" value="2"/>
</dbReference>
<dbReference type="InterPro" id="IPR043129">
    <property type="entry name" value="ATPase_NBD"/>
</dbReference>
<name>A0ABU0FM54_9HYPH</name>
<dbReference type="InterPro" id="IPR018485">
    <property type="entry name" value="FGGY_C"/>
</dbReference>
<dbReference type="PANTHER" id="PTHR43095">
    <property type="entry name" value="SUGAR KINASE"/>
    <property type="match status" value="1"/>
</dbReference>
<keyword evidence="3 4" id="KW-0418">Kinase</keyword>
<dbReference type="PANTHER" id="PTHR43095:SF5">
    <property type="entry name" value="XYLULOSE KINASE"/>
    <property type="match status" value="1"/>
</dbReference>
<dbReference type="Proteomes" id="UP001237448">
    <property type="component" value="Unassembled WGS sequence"/>
</dbReference>
<dbReference type="InterPro" id="IPR000577">
    <property type="entry name" value="Carb_kinase_FGGY"/>
</dbReference>
<evidence type="ECO:0000313" key="8">
    <source>
        <dbReference type="Proteomes" id="UP001237448"/>
    </source>
</evidence>
<evidence type="ECO:0000259" key="6">
    <source>
        <dbReference type="Pfam" id="PF02782"/>
    </source>
</evidence>
<dbReference type="RefSeq" id="WP_307434383.1">
    <property type="nucleotide sequence ID" value="NZ_JAUSVK010000001.1"/>
</dbReference>
<evidence type="ECO:0000256" key="1">
    <source>
        <dbReference type="ARBA" id="ARBA00009156"/>
    </source>
</evidence>
<keyword evidence="2 4" id="KW-0808">Transferase</keyword>
<evidence type="ECO:0000259" key="5">
    <source>
        <dbReference type="Pfam" id="PF00370"/>
    </source>
</evidence>
<dbReference type="GO" id="GO:0004856">
    <property type="term" value="F:D-xylulokinase activity"/>
    <property type="evidence" value="ECO:0007669"/>
    <property type="project" value="UniProtKB-EC"/>
</dbReference>
<sequence>MAHCVIGVDIGTTGTKTGLYDEAGRLLGSAFEESVLIYPQAGWVEQRPDDIEGSVLRTISAAVAKSGVRGSDVAAIAIDGQMAGVCTVDDDWNAPTHYDSWLDNRCAAFLPRLKQQETEILRSSGCAPSYNHGPKILYWQQEHPEAWSRIRAFVQPAAYVAGRMAGLRGRDAFMDRTYLNFSTFADTANNRWNDDLLAEFGLTAEKLPRIVEPWDIVGRLTRAAAEATGLVEGTPIAAGCGDQAANVLGGGFVDPGMVYDAAGTASVFSIVIDRFATDTAYRALMTCPHVVPGLYYAMAYVAGGGLNLRWFRDAMCGAEKEGWLSAGRDPYDELAALAETAPPGSDRLVFLPHLGGRNTPNNTDMRGAFVGLTWKHGKAHMVRAIMESIGYEYALYLRSVRTLAPDLEPTRVFGIGGGARSQAFRQIKADILGLDYGRLDRDEFGTLGSAIVAGKAVGLFDDIAATARRFVKTDGALTHPSPGNAALYGEYAAFYARLLDQSAGFFEELARIERA</sequence>
<dbReference type="InterPro" id="IPR050406">
    <property type="entry name" value="FGGY_Carb_Kinase"/>
</dbReference>
<feature type="domain" description="Carbohydrate kinase FGGY N-terminal" evidence="5">
    <location>
        <begin position="5"/>
        <end position="249"/>
    </location>
</feature>
<dbReference type="CDD" id="cd00366">
    <property type="entry name" value="ASKHA_NBD_FGGY"/>
    <property type="match status" value="1"/>
</dbReference>
<reference evidence="7 8" key="1">
    <citation type="submission" date="2023-07" db="EMBL/GenBank/DDBJ databases">
        <title>Genomic Encyclopedia of Type Strains, Phase IV (KMG-IV): sequencing the most valuable type-strain genomes for metagenomic binning, comparative biology and taxonomic classification.</title>
        <authorList>
            <person name="Goeker M."/>
        </authorList>
    </citation>
    <scope>NUCLEOTIDE SEQUENCE [LARGE SCALE GENOMIC DNA]</scope>
    <source>
        <strain evidence="7 8">DSM 5896</strain>
    </source>
</reference>
<dbReference type="EC" id="2.7.1.17" evidence="7"/>
<dbReference type="InterPro" id="IPR018484">
    <property type="entry name" value="FGGY_N"/>
</dbReference>
<dbReference type="Gene3D" id="3.30.420.40">
    <property type="match status" value="2"/>
</dbReference>
<keyword evidence="8" id="KW-1185">Reference proteome</keyword>
<protein>
    <submittedName>
        <fullName evidence="7">Xylulokinase</fullName>
        <ecNumber evidence="7">2.7.1.17</ecNumber>
    </submittedName>
</protein>
<comment type="caution">
    <text evidence="7">The sequence shown here is derived from an EMBL/GenBank/DDBJ whole genome shotgun (WGS) entry which is preliminary data.</text>
</comment>
<evidence type="ECO:0000313" key="7">
    <source>
        <dbReference type="EMBL" id="MDQ0395551.1"/>
    </source>
</evidence>